<comment type="similarity">
    <text evidence="1">Belongs to the HIBADH-related family.</text>
</comment>
<dbReference type="Pfam" id="PF03446">
    <property type="entry name" value="NAD_binding_2"/>
    <property type="match status" value="1"/>
</dbReference>
<protein>
    <submittedName>
        <fullName evidence="6">3-hydroxyisobutyrate dehydrogenase-like beta-hydroxyacid dehydrogenase</fullName>
    </submittedName>
</protein>
<evidence type="ECO:0000259" key="4">
    <source>
        <dbReference type="Pfam" id="PF03446"/>
    </source>
</evidence>
<dbReference type="InterPro" id="IPR008927">
    <property type="entry name" value="6-PGluconate_DH-like_C_sf"/>
</dbReference>
<evidence type="ECO:0000259" key="5">
    <source>
        <dbReference type="Pfam" id="PF14833"/>
    </source>
</evidence>
<dbReference type="RefSeq" id="WP_029268749.1">
    <property type="nucleotide sequence ID" value="NZ_JAGIKX010000007.1"/>
</dbReference>
<dbReference type="PIRSF" id="PIRSF000103">
    <property type="entry name" value="HIBADH"/>
    <property type="match status" value="1"/>
</dbReference>
<keyword evidence="2" id="KW-0560">Oxidoreductase</keyword>
<dbReference type="PANTHER" id="PTHR22981:SF7">
    <property type="entry name" value="3-HYDROXYISOBUTYRATE DEHYDROGENASE, MITOCHONDRIAL"/>
    <property type="match status" value="1"/>
</dbReference>
<gene>
    <name evidence="6" type="ORF">J2Z81_001280</name>
</gene>
<dbReference type="InterPro" id="IPR013328">
    <property type="entry name" value="6PGD_dom2"/>
</dbReference>
<dbReference type="InterPro" id="IPR002204">
    <property type="entry name" value="3-OH-isobutyrate_DH-rel_CS"/>
</dbReference>
<evidence type="ECO:0000256" key="1">
    <source>
        <dbReference type="ARBA" id="ARBA00009080"/>
    </source>
</evidence>
<accession>A0ABS4SAB4</accession>
<dbReference type="Pfam" id="PF14833">
    <property type="entry name" value="NAD_binding_11"/>
    <property type="match status" value="1"/>
</dbReference>
<sequence>MKHIGFIGLGNMGMPMVENLLNDGFEVSGFDIDETSLKKFVSLGGKPVSFPNLLTLQCDVLFTSLPSEKVVEKIYFGEGGILNKHTGTVLIDTSTVSPDLNHKLKNTADKFNVKYLASPVSGGVIGSKNRTLTFMVGGPKEVFDEVSPILERLGKNIFHVGERIDSGTTVKLINNLLIGFYTAGVAEALHIANKQNIDLDSLFDMLNVSYGQSRIYDRNYNNYIAKSDYEAGFTLNLLLKDLNFAIDLANKHQLALPISEELLELYGKAVDDGYGNKDMAALYERVKDQSSIKSEGLL</sequence>
<keyword evidence="7" id="KW-1185">Reference proteome</keyword>
<proteinExistence type="inferred from homology"/>
<evidence type="ECO:0000313" key="7">
    <source>
        <dbReference type="Proteomes" id="UP001519294"/>
    </source>
</evidence>
<comment type="caution">
    <text evidence="6">The sequence shown here is derived from an EMBL/GenBank/DDBJ whole genome shotgun (WGS) entry which is preliminary data.</text>
</comment>
<organism evidence="6 7">
    <name type="scientific">Virgibacillus alimentarius</name>
    <dbReference type="NCBI Taxonomy" id="698769"/>
    <lineage>
        <taxon>Bacteria</taxon>
        <taxon>Bacillati</taxon>
        <taxon>Bacillota</taxon>
        <taxon>Bacilli</taxon>
        <taxon>Bacillales</taxon>
        <taxon>Bacillaceae</taxon>
        <taxon>Virgibacillus</taxon>
    </lineage>
</organism>
<dbReference type="SUPFAM" id="SSF48179">
    <property type="entry name" value="6-phosphogluconate dehydrogenase C-terminal domain-like"/>
    <property type="match status" value="1"/>
</dbReference>
<feature type="domain" description="6-phosphogluconate dehydrogenase NADP-binding" evidence="4">
    <location>
        <begin position="4"/>
        <end position="161"/>
    </location>
</feature>
<dbReference type="InterPro" id="IPR029154">
    <property type="entry name" value="HIBADH-like_NADP-bd"/>
</dbReference>
<dbReference type="InterPro" id="IPR015815">
    <property type="entry name" value="HIBADH-related"/>
</dbReference>
<keyword evidence="3" id="KW-0520">NAD</keyword>
<dbReference type="Gene3D" id="3.40.50.720">
    <property type="entry name" value="NAD(P)-binding Rossmann-like Domain"/>
    <property type="match status" value="1"/>
</dbReference>
<dbReference type="InterPro" id="IPR006115">
    <property type="entry name" value="6PGDH_NADP-bd"/>
</dbReference>
<dbReference type="Gene3D" id="1.10.1040.10">
    <property type="entry name" value="N-(1-d-carboxylethyl)-l-norvaline Dehydrogenase, domain 2"/>
    <property type="match status" value="1"/>
</dbReference>
<feature type="domain" description="3-hydroxyisobutyrate dehydrogenase-like NAD-binding" evidence="5">
    <location>
        <begin position="166"/>
        <end position="284"/>
    </location>
</feature>
<name>A0ABS4SAB4_9BACI</name>
<evidence type="ECO:0000256" key="2">
    <source>
        <dbReference type="ARBA" id="ARBA00023002"/>
    </source>
</evidence>
<evidence type="ECO:0000256" key="3">
    <source>
        <dbReference type="ARBA" id="ARBA00023027"/>
    </source>
</evidence>
<dbReference type="InterPro" id="IPR036291">
    <property type="entry name" value="NAD(P)-bd_dom_sf"/>
</dbReference>
<dbReference type="EMBL" id="JAGIKX010000007">
    <property type="protein sequence ID" value="MBP2257332.1"/>
    <property type="molecule type" value="Genomic_DNA"/>
</dbReference>
<evidence type="ECO:0000313" key="6">
    <source>
        <dbReference type="EMBL" id="MBP2257332.1"/>
    </source>
</evidence>
<dbReference type="PANTHER" id="PTHR22981">
    <property type="entry name" value="3-HYDROXYISOBUTYRATE DEHYDROGENASE-RELATED"/>
    <property type="match status" value="1"/>
</dbReference>
<dbReference type="PROSITE" id="PS00895">
    <property type="entry name" value="3_HYDROXYISOBUT_DH"/>
    <property type="match status" value="1"/>
</dbReference>
<dbReference type="Proteomes" id="UP001519294">
    <property type="component" value="Unassembled WGS sequence"/>
</dbReference>
<reference evidence="6 7" key="1">
    <citation type="submission" date="2021-03" db="EMBL/GenBank/DDBJ databases">
        <title>Genomic Encyclopedia of Type Strains, Phase IV (KMG-IV): sequencing the most valuable type-strain genomes for metagenomic binning, comparative biology and taxonomic classification.</title>
        <authorList>
            <person name="Goeker M."/>
        </authorList>
    </citation>
    <scope>NUCLEOTIDE SEQUENCE [LARGE SCALE GENOMIC DNA]</scope>
    <source>
        <strain evidence="6 7">DSM 25790</strain>
    </source>
</reference>
<dbReference type="SUPFAM" id="SSF51735">
    <property type="entry name" value="NAD(P)-binding Rossmann-fold domains"/>
    <property type="match status" value="1"/>
</dbReference>